<dbReference type="GeneID" id="127216318"/>
<keyword evidence="2" id="KW-0963">Cytoplasm</keyword>
<feature type="compositionally biased region" description="Polar residues" evidence="5">
    <location>
        <begin position="1"/>
        <end position="13"/>
    </location>
</feature>
<evidence type="ECO:0000256" key="4">
    <source>
        <dbReference type="RuleBase" id="RU003616"/>
    </source>
</evidence>
<dbReference type="Pfam" id="PF00011">
    <property type="entry name" value="HSP20"/>
    <property type="match status" value="1"/>
</dbReference>
<dbReference type="PANTHER" id="PTHR47896">
    <property type="entry name" value="HEAT SHOCK PROTEIN BETA-9"/>
    <property type="match status" value="1"/>
</dbReference>
<evidence type="ECO:0000259" key="6">
    <source>
        <dbReference type="PROSITE" id="PS01031"/>
    </source>
</evidence>
<feature type="region of interest" description="Disordered" evidence="5">
    <location>
        <begin position="138"/>
        <end position="165"/>
    </location>
</feature>
<evidence type="ECO:0000256" key="1">
    <source>
        <dbReference type="ARBA" id="ARBA00004496"/>
    </source>
</evidence>
<comment type="similarity">
    <text evidence="3 4">Belongs to the small heat shock protein (HSP20) family.</text>
</comment>
<accession>A0AAU9YN77</accession>
<feature type="region of interest" description="Disordered" evidence="5">
    <location>
        <begin position="1"/>
        <end position="20"/>
    </location>
</feature>
<dbReference type="GO" id="GO:0005634">
    <property type="term" value="C:nucleus"/>
    <property type="evidence" value="ECO:0007669"/>
    <property type="project" value="TreeGrafter"/>
</dbReference>
<feature type="domain" description="SHSP" evidence="6">
    <location>
        <begin position="44"/>
        <end position="159"/>
    </location>
</feature>
<feature type="compositionally biased region" description="Polar residues" evidence="5">
    <location>
        <begin position="139"/>
        <end position="149"/>
    </location>
</feature>
<dbReference type="RefSeq" id="XP_051032886.1">
    <property type="nucleotide sequence ID" value="XM_051176929.1"/>
</dbReference>
<dbReference type="InterPro" id="IPR008978">
    <property type="entry name" value="HSP20-like_chaperone"/>
</dbReference>
<organism evidence="7 8">
    <name type="scientific">Phodopus roborovskii</name>
    <name type="common">Roborovski's desert hamster</name>
    <name type="synonym">Cricetulus roborovskii</name>
    <dbReference type="NCBI Taxonomy" id="109678"/>
    <lineage>
        <taxon>Eukaryota</taxon>
        <taxon>Metazoa</taxon>
        <taxon>Chordata</taxon>
        <taxon>Craniata</taxon>
        <taxon>Vertebrata</taxon>
        <taxon>Euteleostomi</taxon>
        <taxon>Mammalia</taxon>
        <taxon>Eutheria</taxon>
        <taxon>Euarchontoglires</taxon>
        <taxon>Glires</taxon>
        <taxon>Rodentia</taxon>
        <taxon>Myomorpha</taxon>
        <taxon>Muroidea</taxon>
        <taxon>Cricetidae</taxon>
        <taxon>Cricetinae</taxon>
        <taxon>Phodopus</taxon>
    </lineage>
</organism>
<dbReference type="CTD" id="94086"/>
<feature type="compositionally biased region" description="Polar residues" evidence="5">
    <location>
        <begin position="156"/>
        <end position="165"/>
    </location>
</feature>
<evidence type="ECO:0000313" key="7">
    <source>
        <dbReference type="EMBL" id="CAH6776141.1"/>
    </source>
</evidence>
<name>A0AAU9YN77_PHORO</name>
<evidence type="ECO:0000256" key="2">
    <source>
        <dbReference type="ARBA" id="ARBA00022490"/>
    </source>
</evidence>
<dbReference type="PROSITE" id="PS01031">
    <property type="entry name" value="SHSP"/>
    <property type="match status" value="1"/>
</dbReference>
<dbReference type="EMBL" id="CALSGD010000036">
    <property type="protein sequence ID" value="CAH6776141.1"/>
    <property type="molecule type" value="Genomic_DNA"/>
</dbReference>
<dbReference type="FunFam" id="2.60.40.790:FF:000113">
    <property type="match status" value="1"/>
</dbReference>
<dbReference type="KEGG" id="prob:127216318"/>
<gene>
    <name evidence="7" type="primary">Hspb9</name>
    <name evidence="7" type="ORF">PHOROB_LOCUS296</name>
</gene>
<dbReference type="Gene3D" id="2.60.40.790">
    <property type="match status" value="1"/>
</dbReference>
<evidence type="ECO:0000313" key="8">
    <source>
        <dbReference type="Proteomes" id="UP001152836"/>
    </source>
</evidence>
<dbReference type="AlphaFoldDB" id="A0AAU9YN77"/>
<proteinExistence type="inferred from homology"/>
<dbReference type="InterPro" id="IPR042940">
    <property type="entry name" value="HSPB9"/>
</dbReference>
<dbReference type="PANTHER" id="PTHR47896:SF1">
    <property type="entry name" value="HEAT SHOCK PROTEIN BETA-9"/>
    <property type="match status" value="1"/>
</dbReference>
<reference evidence="7" key="1">
    <citation type="submission" date="2022-06" db="EMBL/GenBank/DDBJ databases">
        <authorList>
            <person name="Andreotti S."/>
            <person name="Wyler E."/>
        </authorList>
    </citation>
    <scope>NUCLEOTIDE SEQUENCE</scope>
</reference>
<dbReference type="Proteomes" id="UP001152836">
    <property type="component" value="Unassembled WGS sequence"/>
</dbReference>
<protein>
    <submittedName>
        <fullName evidence="7">Hspb9 protein</fullName>
    </submittedName>
</protein>
<dbReference type="CDD" id="cd06481">
    <property type="entry name" value="ACD_HspB9_like"/>
    <property type="match status" value="1"/>
</dbReference>
<evidence type="ECO:0000256" key="3">
    <source>
        <dbReference type="PROSITE-ProRule" id="PRU00285"/>
    </source>
</evidence>
<sequence>MRRVESSFSTRQQEPGEKRVVSRCPSVALGEQNQVATLPVQLLRNDLAVVPGNSHADADANFQMKIDVHGFAPEELMVQVNGQNLTVTGQQLRESNDRVRGRYRTEQTVHRQMQLPPNLDPAAMTCSLTPSGHLWVLGQNRSLPPSEAQTGHAPSLGSQGSKGSN</sequence>
<keyword evidence="8" id="KW-1185">Reference proteome</keyword>
<dbReference type="SUPFAM" id="SSF49764">
    <property type="entry name" value="HSP20-like chaperones"/>
    <property type="match status" value="1"/>
</dbReference>
<comment type="caution">
    <text evidence="7">The sequence shown here is derived from an EMBL/GenBank/DDBJ whole genome shotgun (WGS) entry which is preliminary data.</text>
</comment>
<dbReference type="GO" id="GO:0005737">
    <property type="term" value="C:cytoplasm"/>
    <property type="evidence" value="ECO:0007669"/>
    <property type="project" value="UniProtKB-SubCell"/>
</dbReference>
<evidence type="ECO:0000256" key="5">
    <source>
        <dbReference type="SAM" id="MobiDB-lite"/>
    </source>
</evidence>
<comment type="subcellular location">
    <subcellularLocation>
        <location evidence="1">Cytoplasm</location>
    </subcellularLocation>
</comment>
<dbReference type="InterPro" id="IPR002068">
    <property type="entry name" value="A-crystallin/Hsp20_dom"/>
</dbReference>